<evidence type="ECO:0000313" key="2">
    <source>
        <dbReference type="Proteomes" id="UP001150538"/>
    </source>
</evidence>
<proteinExistence type="predicted"/>
<accession>A0A9W7ZU59</accession>
<comment type="caution">
    <text evidence="1">The sequence shown here is derived from an EMBL/GenBank/DDBJ whole genome shotgun (WGS) entry which is preliminary data.</text>
</comment>
<dbReference type="AlphaFoldDB" id="A0A9W7ZU59"/>
<dbReference type="EMBL" id="JANBPU010000101">
    <property type="protein sequence ID" value="KAJ1916495.1"/>
    <property type="molecule type" value="Genomic_DNA"/>
</dbReference>
<sequence length="206" mass="23223">MSQRYQPPLPIMISHLLEPQIIEIILYLSKNGYSTFALNKQEQSLVDSTKFGECMTRIIAQRCDLFFGVKQPSQNSENVGCGDMDDCHLADEDIGREFDQVVDFFKDIVLMIDSLRMTLEKNKPQDKDSKDVQQAYSRCIDAVSNMEVIRKEAIFNDGEHFDGGYTECIVIFLKEFVECVAQFDIVTGGCANLLGDGIPALKISLT</sequence>
<name>A0A9W7ZU59_9FUNG</name>
<protein>
    <submittedName>
        <fullName evidence="1">Uncharacterized protein</fullName>
    </submittedName>
</protein>
<gene>
    <name evidence="1" type="ORF">H4219_003761</name>
</gene>
<organism evidence="1 2">
    <name type="scientific">Mycoemilia scoparia</name>
    <dbReference type="NCBI Taxonomy" id="417184"/>
    <lineage>
        <taxon>Eukaryota</taxon>
        <taxon>Fungi</taxon>
        <taxon>Fungi incertae sedis</taxon>
        <taxon>Zoopagomycota</taxon>
        <taxon>Kickxellomycotina</taxon>
        <taxon>Kickxellomycetes</taxon>
        <taxon>Kickxellales</taxon>
        <taxon>Kickxellaceae</taxon>
        <taxon>Mycoemilia</taxon>
    </lineage>
</organism>
<dbReference type="Proteomes" id="UP001150538">
    <property type="component" value="Unassembled WGS sequence"/>
</dbReference>
<reference evidence="1" key="1">
    <citation type="submission" date="2022-07" db="EMBL/GenBank/DDBJ databases">
        <title>Phylogenomic reconstructions and comparative analyses of Kickxellomycotina fungi.</title>
        <authorList>
            <person name="Reynolds N.K."/>
            <person name="Stajich J.E."/>
            <person name="Barry K."/>
            <person name="Grigoriev I.V."/>
            <person name="Crous P."/>
            <person name="Smith M.E."/>
        </authorList>
    </citation>
    <scope>NUCLEOTIDE SEQUENCE</scope>
    <source>
        <strain evidence="1">NBRC 100468</strain>
    </source>
</reference>
<evidence type="ECO:0000313" key="1">
    <source>
        <dbReference type="EMBL" id="KAJ1916495.1"/>
    </source>
</evidence>
<keyword evidence="2" id="KW-1185">Reference proteome</keyword>